<comment type="caution">
    <text evidence="2">The sequence shown here is derived from an EMBL/GenBank/DDBJ whole genome shotgun (WGS) entry which is preliminary data.</text>
</comment>
<reference evidence="2 3" key="1">
    <citation type="journal article" date="2014" name="Genome Announc.">
        <title>Draft Genome Sequence of the Antitrypanosomally Active Sponge-Associated Bacterium Actinokineospora sp. Strain EG49.</title>
        <authorList>
            <person name="Harjes J."/>
            <person name="Ryu T."/>
            <person name="Abdelmohsen U.R."/>
            <person name="Moitinho-Silva L."/>
            <person name="Horn H."/>
            <person name="Ravasi T."/>
            <person name="Hentschel U."/>
        </authorList>
    </citation>
    <scope>NUCLEOTIDE SEQUENCE [LARGE SCALE GENOMIC DNA]</scope>
    <source>
        <strain evidence="2 3">EG49</strain>
    </source>
</reference>
<sequence>MTGGRAEGPAGGVAAGAVEELVGVGVTGVHGIGASVFEVDLDGGGVVVAKFHAAAGKAGVEAHGLRWLAEPGAVAVPEVRGVDGHWLVIDQVEPGAPSAAAAAELGRGLARLHAAGAGAFGEGPRESWIGNLPMACVVGQRWPEWFAEHRIRPYLRLAVDRRALSPAQAAPVEAVCARIEEVAGPAEPPARLHGDLWNGNVLWDRHDRPWLIDPAAHGGHRESDLAMLALFGCPHLDRVLAAYDEAAPLAAGWRDRVALHQLFPLLVHVVLFGAGYAGQTAAAARRVLAT</sequence>
<dbReference type="PANTHER" id="PTHR12149:SF8">
    <property type="entry name" value="PROTEIN-RIBULOSAMINE 3-KINASE"/>
    <property type="match status" value="1"/>
</dbReference>
<dbReference type="RefSeq" id="WP_052020653.1">
    <property type="nucleotide sequence ID" value="NZ_AYXG01000031.1"/>
</dbReference>
<dbReference type="OrthoDB" id="5291879at2"/>
<keyword evidence="1 2" id="KW-0418">Kinase</keyword>
<dbReference type="InterPro" id="IPR011009">
    <property type="entry name" value="Kinase-like_dom_sf"/>
</dbReference>
<accession>W7JCX7</accession>
<dbReference type="GO" id="GO:0016301">
    <property type="term" value="F:kinase activity"/>
    <property type="evidence" value="ECO:0007669"/>
    <property type="project" value="UniProtKB-UniRule"/>
</dbReference>
<dbReference type="Gene3D" id="3.30.200.20">
    <property type="entry name" value="Phosphorylase Kinase, domain 1"/>
    <property type="match status" value="1"/>
</dbReference>
<evidence type="ECO:0000256" key="1">
    <source>
        <dbReference type="PIRNR" id="PIRNR006221"/>
    </source>
</evidence>
<evidence type="ECO:0000313" key="2">
    <source>
        <dbReference type="EMBL" id="EWC63859.1"/>
    </source>
</evidence>
<dbReference type="PANTHER" id="PTHR12149">
    <property type="entry name" value="FRUCTOSAMINE 3 KINASE-RELATED PROTEIN"/>
    <property type="match status" value="1"/>
</dbReference>
<keyword evidence="1" id="KW-0808">Transferase</keyword>
<dbReference type="InterPro" id="IPR016477">
    <property type="entry name" value="Fructo-/Ketosamine-3-kinase"/>
</dbReference>
<dbReference type="AlphaFoldDB" id="W7JCX7"/>
<dbReference type="PIRSF" id="PIRSF006221">
    <property type="entry name" value="Ketosamine-3-kinase"/>
    <property type="match status" value="1"/>
</dbReference>
<protein>
    <submittedName>
        <fullName evidence="2">Ribulosamine/erythrulosamine 3-kinase potentially</fullName>
    </submittedName>
</protein>
<gene>
    <name evidence="2" type="ORF">UO65_0833</name>
</gene>
<dbReference type="SUPFAM" id="SSF56112">
    <property type="entry name" value="Protein kinase-like (PK-like)"/>
    <property type="match status" value="1"/>
</dbReference>
<evidence type="ECO:0000313" key="3">
    <source>
        <dbReference type="Proteomes" id="UP000019277"/>
    </source>
</evidence>
<dbReference type="Gene3D" id="1.10.510.10">
    <property type="entry name" value="Transferase(Phosphotransferase) domain 1"/>
    <property type="match status" value="1"/>
</dbReference>
<comment type="similarity">
    <text evidence="1">Belongs to the fructosamine kinase family.</text>
</comment>
<keyword evidence="3" id="KW-1185">Reference proteome</keyword>
<dbReference type="PATRIC" id="fig|909613.9.peg.852"/>
<proteinExistence type="inferred from homology"/>
<dbReference type="EMBL" id="AYXG01000031">
    <property type="protein sequence ID" value="EWC63859.1"/>
    <property type="molecule type" value="Genomic_DNA"/>
</dbReference>
<dbReference type="STRING" id="909613.UO65_0833"/>
<organism evidence="2 3">
    <name type="scientific">Actinokineospora spheciospongiae</name>
    <dbReference type="NCBI Taxonomy" id="909613"/>
    <lineage>
        <taxon>Bacteria</taxon>
        <taxon>Bacillati</taxon>
        <taxon>Actinomycetota</taxon>
        <taxon>Actinomycetes</taxon>
        <taxon>Pseudonocardiales</taxon>
        <taxon>Pseudonocardiaceae</taxon>
        <taxon>Actinokineospora</taxon>
    </lineage>
</organism>
<dbReference type="eggNOG" id="COG3001">
    <property type="taxonomic scope" value="Bacteria"/>
</dbReference>
<dbReference type="Proteomes" id="UP000019277">
    <property type="component" value="Unassembled WGS sequence"/>
</dbReference>
<dbReference type="Gene3D" id="1.20.1270.240">
    <property type="match status" value="1"/>
</dbReference>
<dbReference type="Pfam" id="PF03881">
    <property type="entry name" value="Fructosamin_kin"/>
    <property type="match status" value="1"/>
</dbReference>
<name>W7JCX7_9PSEU</name>